<dbReference type="EMBL" id="JAJAPX010000001">
    <property type="protein sequence ID" value="MCB4807494.1"/>
    <property type="molecule type" value="Genomic_DNA"/>
</dbReference>
<keyword evidence="1" id="KW-1133">Transmembrane helix</keyword>
<gene>
    <name evidence="2" type="ORF">LG651_04465</name>
</gene>
<dbReference type="InterPro" id="IPR011889">
    <property type="entry name" value="Liste_lipo_26"/>
</dbReference>
<dbReference type="InterPro" id="IPR026341">
    <property type="entry name" value="T9SS_type_B"/>
</dbReference>
<comment type="caution">
    <text evidence="2">The sequence shown here is derived from an EMBL/GenBank/DDBJ whole genome shotgun (WGS) entry which is preliminary data.</text>
</comment>
<sequence length="681" mass="77322">MTLKYTTTNLIFNIRLLIIISALNSFYTFAGTTPFVTTWLAGDEVDNFGIRLDNSVLILTNGNGHNFTVDWGDGNITTNHTGNASHDYEFAGIYTVSITGDFPNLNFAYQDRLLTIEQWGDNKWTSMHNMFNGCYRLKGNYTDRPDTSNVNDMSYMFYGAQSFNEYIANWDISNVTNMENMFFNAYNFNQDLGNWNVSNVINMSNLFTNARSFNQNIGNWNVSKVTSMSSMFEGTSFNHDIGNWNVAQVTDMSNMFYLNADFNHDITRWDVSNVMDMKQMFSHAFKFNQDISVWDVSNVLNMSNMFYAAEAFNQDIGIWDVSKVTNMELMFGLANNFDQDLSNWNVSNVLKMFGMFTGITLSTPNYDSLLIGWSKLNLSSNVEFHGGYSTYCSAEDAREKIITEYNWNIIDGGSVAPILNNLTDQNVVDNFIFPQIKGEKLTGNEKYYTQPDGNGMAYNSGDSINFEDFDSYPIQLYIYSKYNAYCSSEVNFPLTIISSAINCSNLTFPTPGATNVDVSTNINWNNVKGAEGYKLSIGTNFEANNIIDSLNVANTTTFTPEMALPQNQTIFVKITPYNAITESESCLIDSFKTVLTYTGIPKYFTPNNDGYNDKWIIPETVSSISNVLIFNRYGKLLKQLNDPYSGWDGTYSKKMLPNDDYWYKIIFTDGSWLTGHFSLIH</sequence>
<dbReference type="NCBIfam" id="TIGR02167">
    <property type="entry name" value="Liste_lipo_26"/>
    <property type="match status" value="5"/>
</dbReference>
<dbReference type="Pfam" id="PF03382">
    <property type="entry name" value="DUF285"/>
    <property type="match status" value="2"/>
</dbReference>
<dbReference type="Proteomes" id="UP001139286">
    <property type="component" value="Unassembled WGS sequence"/>
</dbReference>
<organism evidence="2 3">
    <name type="scientific">Neotamlana sargassicola</name>
    <dbReference type="NCBI Taxonomy" id="2883125"/>
    <lineage>
        <taxon>Bacteria</taxon>
        <taxon>Pseudomonadati</taxon>
        <taxon>Bacteroidota</taxon>
        <taxon>Flavobacteriia</taxon>
        <taxon>Flavobacteriales</taxon>
        <taxon>Flavobacteriaceae</taxon>
        <taxon>Neotamlana</taxon>
    </lineage>
</organism>
<evidence type="ECO:0000256" key="1">
    <source>
        <dbReference type="SAM" id="Phobius"/>
    </source>
</evidence>
<dbReference type="InterPro" id="IPR013783">
    <property type="entry name" value="Ig-like_fold"/>
</dbReference>
<keyword evidence="3" id="KW-1185">Reference proteome</keyword>
<dbReference type="RefSeq" id="WP_226694943.1">
    <property type="nucleotide sequence ID" value="NZ_JAJAPX010000001.1"/>
</dbReference>
<protein>
    <submittedName>
        <fullName evidence="2">BspA family leucine-rich repeat surface protein</fullName>
    </submittedName>
</protein>
<keyword evidence="1" id="KW-0812">Transmembrane</keyword>
<proteinExistence type="predicted"/>
<reference evidence="2" key="1">
    <citation type="submission" date="2021-10" db="EMBL/GenBank/DDBJ databases">
        <title>Tamlana sargassums sp. nov., and Tamlana laminarinivorans sp. nov., two new bacteria isolated from the brown alga.</title>
        <authorList>
            <person name="Li J."/>
        </authorList>
    </citation>
    <scope>NUCLEOTIDE SEQUENCE</scope>
    <source>
        <strain evidence="2">62-3</strain>
    </source>
</reference>
<dbReference type="CDD" id="cd00146">
    <property type="entry name" value="PKD"/>
    <property type="match status" value="1"/>
</dbReference>
<name>A0A9X1I681_9FLAO</name>
<feature type="transmembrane region" description="Helical" evidence="1">
    <location>
        <begin position="12"/>
        <end position="30"/>
    </location>
</feature>
<keyword evidence="1" id="KW-0472">Membrane</keyword>
<dbReference type="Gene3D" id="2.60.40.10">
    <property type="entry name" value="Immunoglobulins"/>
    <property type="match status" value="1"/>
</dbReference>
<accession>A0A9X1I681</accession>
<dbReference type="InterPro" id="IPR005046">
    <property type="entry name" value="DUF285"/>
</dbReference>
<evidence type="ECO:0000313" key="2">
    <source>
        <dbReference type="EMBL" id="MCB4807494.1"/>
    </source>
</evidence>
<dbReference type="SUPFAM" id="SSF49299">
    <property type="entry name" value="PKD domain"/>
    <property type="match status" value="1"/>
</dbReference>
<evidence type="ECO:0000313" key="3">
    <source>
        <dbReference type="Proteomes" id="UP001139286"/>
    </source>
</evidence>
<dbReference type="AlphaFoldDB" id="A0A9X1I681"/>
<dbReference type="Pfam" id="PF13585">
    <property type="entry name" value="CHU_C"/>
    <property type="match status" value="1"/>
</dbReference>
<dbReference type="InterPro" id="IPR035986">
    <property type="entry name" value="PKD_dom_sf"/>
</dbReference>
<dbReference type="NCBIfam" id="TIGR04131">
    <property type="entry name" value="Bac_Flav_CTERM"/>
    <property type="match status" value="1"/>
</dbReference>